<dbReference type="OrthoDB" id="5428863at2759"/>
<evidence type="ECO:0000259" key="1">
    <source>
        <dbReference type="Pfam" id="PF06985"/>
    </source>
</evidence>
<dbReference type="EMBL" id="DS231624">
    <property type="protein sequence ID" value="EDU42222.1"/>
    <property type="molecule type" value="Genomic_DNA"/>
</dbReference>
<accession>B2WGW5</accession>
<evidence type="ECO:0000313" key="2">
    <source>
        <dbReference type="EMBL" id="EDU42222.1"/>
    </source>
</evidence>
<gene>
    <name evidence="2" type="ORF">PTRG_09171</name>
</gene>
<name>B2WGW5_PYRTR</name>
<dbReference type="InParanoid" id="B2WGW5"/>
<dbReference type="AlphaFoldDB" id="B2WGW5"/>
<feature type="domain" description="Heterokaryon incompatibility" evidence="1">
    <location>
        <begin position="1"/>
        <end position="75"/>
    </location>
</feature>
<reference evidence="3" key="1">
    <citation type="journal article" date="2013" name="G3 (Bethesda)">
        <title>Comparative genomics of a plant-pathogenic fungus, Pyrenophora tritici-repentis, reveals transduplication and the impact of repeat elements on pathogenicity and population divergence.</title>
        <authorList>
            <person name="Manning V.A."/>
            <person name="Pandelova I."/>
            <person name="Dhillon B."/>
            <person name="Wilhelm L.J."/>
            <person name="Goodwin S.B."/>
            <person name="Berlin A.M."/>
            <person name="Figueroa M."/>
            <person name="Freitag M."/>
            <person name="Hane J.K."/>
            <person name="Henrissat B."/>
            <person name="Holman W.H."/>
            <person name="Kodira C.D."/>
            <person name="Martin J."/>
            <person name="Oliver R.P."/>
            <person name="Robbertse B."/>
            <person name="Schackwitz W."/>
            <person name="Schwartz D.C."/>
            <person name="Spatafora J.W."/>
            <person name="Turgeon B.G."/>
            <person name="Yandava C."/>
            <person name="Young S."/>
            <person name="Zhou S."/>
            <person name="Zeng Q."/>
            <person name="Grigoriev I.V."/>
            <person name="Ma L.-J."/>
            <person name="Ciuffetti L.M."/>
        </authorList>
    </citation>
    <scope>NUCLEOTIDE SEQUENCE [LARGE SCALE GENOMIC DNA]</scope>
    <source>
        <strain evidence="3">Pt-1C-BFP</strain>
    </source>
</reference>
<dbReference type="Pfam" id="PF06985">
    <property type="entry name" value="HET"/>
    <property type="match status" value="1"/>
</dbReference>
<dbReference type="PANTHER" id="PTHR33112">
    <property type="entry name" value="DOMAIN PROTEIN, PUTATIVE-RELATED"/>
    <property type="match status" value="1"/>
</dbReference>
<dbReference type="STRING" id="426418.B2WGW5"/>
<dbReference type="HOGENOM" id="CLU_662400_0_0_1"/>
<sequence>MSDIYGAAQLTIIAAAGEDPSYGLPGVGIRPTPQIYHFENINQIYLVTQPEIGPSAPSIEASTSRWHSRAWTFQECFSSRRRLFFTDTAVFFICKLNKSLAKASELEDRLKAYTSRQLSYDSDALNAILSTLESYESSESPVYHIRAIPVFNAISSRFKNQGCSFSIALNFYHTLPCRRRHEFPSWSVLGWQGEAKWLSNPLELDYRKLSLSKSTKNPDDMDLVSVLIENSSTTVTEQPRYIQWKGPVISASVFRITTPFWRRLQMNKGVAASCSIQQEEECIALAYNDTQDLLLLTSWSKVPFSGASLLCMITDAYRTHLTIFPNAAFHCQEEAVFGHELLILEETDGIYQRIGHCRSDLSDSFLRHRETG</sequence>
<dbReference type="PANTHER" id="PTHR33112:SF1">
    <property type="entry name" value="HETEROKARYON INCOMPATIBILITY DOMAIN-CONTAINING PROTEIN"/>
    <property type="match status" value="1"/>
</dbReference>
<proteinExistence type="predicted"/>
<evidence type="ECO:0000313" key="3">
    <source>
        <dbReference type="Proteomes" id="UP000001471"/>
    </source>
</evidence>
<dbReference type="InterPro" id="IPR010730">
    <property type="entry name" value="HET"/>
</dbReference>
<protein>
    <recommendedName>
        <fullName evidence="1">Heterokaryon incompatibility domain-containing protein</fullName>
    </recommendedName>
</protein>
<dbReference type="Proteomes" id="UP000001471">
    <property type="component" value="Unassembled WGS sequence"/>
</dbReference>
<organism evidence="2 3">
    <name type="scientific">Pyrenophora tritici-repentis (strain Pt-1C-BFP)</name>
    <name type="common">Wheat tan spot fungus</name>
    <name type="synonym">Drechslera tritici-repentis</name>
    <dbReference type="NCBI Taxonomy" id="426418"/>
    <lineage>
        <taxon>Eukaryota</taxon>
        <taxon>Fungi</taxon>
        <taxon>Dikarya</taxon>
        <taxon>Ascomycota</taxon>
        <taxon>Pezizomycotina</taxon>
        <taxon>Dothideomycetes</taxon>
        <taxon>Pleosporomycetidae</taxon>
        <taxon>Pleosporales</taxon>
        <taxon>Pleosporineae</taxon>
        <taxon>Pleosporaceae</taxon>
        <taxon>Pyrenophora</taxon>
    </lineage>
</organism>